<accession>A0A4Y7PJ34</accession>
<evidence type="ECO:0000256" key="1">
    <source>
        <dbReference type="SAM" id="Phobius"/>
    </source>
</evidence>
<keyword evidence="1" id="KW-0812">Transmembrane</keyword>
<organism evidence="2 3">
    <name type="scientific">Rickenella mellea</name>
    <dbReference type="NCBI Taxonomy" id="50990"/>
    <lineage>
        <taxon>Eukaryota</taxon>
        <taxon>Fungi</taxon>
        <taxon>Dikarya</taxon>
        <taxon>Basidiomycota</taxon>
        <taxon>Agaricomycotina</taxon>
        <taxon>Agaricomycetes</taxon>
        <taxon>Hymenochaetales</taxon>
        <taxon>Rickenellaceae</taxon>
        <taxon>Rickenella</taxon>
    </lineage>
</organism>
<dbReference type="STRING" id="50990.A0A4Y7PJ34"/>
<feature type="transmembrane region" description="Helical" evidence="1">
    <location>
        <begin position="317"/>
        <end position="337"/>
    </location>
</feature>
<keyword evidence="1" id="KW-0472">Membrane</keyword>
<evidence type="ECO:0000313" key="3">
    <source>
        <dbReference type="Proteomes" id="UP000294933"/>
    </source>
</evidence>
<dbReference type="PANTHER" id="PTHR35043:SF7">
    <property type="entry name" value="TRANSCRIPTION FACTOR DOMAIN-CONTAINING PROTEIN"/>
    <property type="match status" value="1"/>
</dbReference>
<dbReference type="AlphaFoldDB" id="A0A4Y7PJ34"/>
<sequence>MSDALALYYLSRRLEGVQALPFPNTQGNTTSTCDDINNCRTTSDIVWSCLTTVFTCTWVAIHPNIPAPYESSFEIGLRRFGIVLMALIAPELVVMWAMRQWIVSRRLAWEHRSKGWTQTHGFFTLMGGFMLIDGDGKELYTLLPEKLVELCRKGKIEFPKITKKEIEDKSKGDAISKGFVIVQTGWFVLQCIARGVEHLPTTELELVTLAFAVLNLVTYALWWNKPQNVQCSFLVHLSDARSQKPTDGGVDDKDTGMFERIGRTIRATWNEEGAFIGWTALVFPFSNMGFGGDEADHTKKLPLFYAGETDLETWTTMLSSVGVAVLFGALHCIAWSFQFPS</sequence>
<dbReference type="VEuPathDB" id="FungiDB:BD410DRAFT_809273"/>
<feature type="transmembrane region" description="Helical" evidence="1">
    <location>
        <begin position="45"/>
        <end position="65"/>
    </location>
</feature>
<dbReference type="EMBL" id="ML170295">
    <property type="protein sequence ID" value="TDL15011.1"/>
    <property type="molecule type" value="Genomic_DNA"/>
</dbReference>
<proteinExistence type="predicted"/>
<reference evidence="2 3" key="1">
    <citation type="submission" date="2018-06" db="EMBL/GenBank/DDBJ databases">
        <title>A transcriptomic atlas of mushroom development highlights an independent origin of complex multicellularity.</title>
        <authorList>
            <consortium name="DOE Joint Genome Institute"/>
            <person name="Krizsan K."/>
            <person name="Almasi E."/>
            <person name="Merenyi Z."/>
            <person name="Sahu N."/>
            <person name="Viragh M."/>
            <person name="Koszo T."/>
            <person name="Mondo S."/>
            <person name="Kiss B."/>
            <person name="Balint B."/>
            <person name="Kues U."/>
            <person name="Barry K."/>
            <person name="Hegedus J.C."/>
            <person name="Henrissat B."/>
            <person name="Johnson J."/>
            <person name="Lipzen A."/>
            <person name="Ohm R."/>
            <person name="Nagy I."/>
            <person name="Pangilinan J."/>
            <person name="Yan J."/>
            <person name="Xiong Y."/>
            <person name="Grigoriev I.V."/>
            <person name="Hibbett D.S."/>
            <person name="Nagy L.G."/>
        </authorList>
    </citation>
    <scope>NUCLEOTIDE SEQUENCE [LARGE SCALE GENOMIC DNA]</scope>
    <source>
        <strain evidence="2 3">SZMC22713</strain>
    </source>
</reference>
<feature type="transmembrane region" description="Helical" evidence="1">
    <location>
        <begin position="77"/>
        <end position="98"/>
    </location>
</feature>
<keyword evidence="3" id="KW-1185">Reference proteome</keyword>
<protein>
    <submittedName>
        <fullName evidence="2">Uncharacterized protein</fullName>
    </submittedName>
</protein>
<name>A0A4Y7PJ34_9AGAM</name>
<dbReference type="Proteomes" id="UP000294933">
    <property type="component" value="Unassembled WGS sequence"/>
</dbReference>
<evidence type="ECO:0000313" key="2">
    <source>
        <dbReference type="EMBL" id="TDL15011.1"/>
    </source>
</evidence>
<keyword evidence="1" id="KW-1133">Transmembrane helix</keyword>
<dbReference type="OrthoDB" id="9451547at2759"/>
<dbReference type="PANTHER" id="PTHR35043">
    <property type="entry name" value="TRANSCRIPTION FACTOR DOMAIN-CONTAINING PROTEIN"/>
    <property type="match status" value="1"/>
</dbReference>
<gene>
    <name evidence="2" type="ORF">BD410DRAFT_809273</name>
</gene>